<comment type="caution">
    <text evidence="2">The sequence shown here is derived from an EMBL/GenBank/DDBJ whole genome shotgun (WGS) entry which is preliminary data.</text>
</comment>
<dbReference type="Proteomes" id="UP000622687">
    <property type="component" value="Unassembled WGS sequence"/>
</dbReference>
<dbReference type="PANTHER" id="PTHR36179">
    <property type="entry name" value="LUD_DOM DOMAIN-CONTAINING PROTEIN"/>
    <property type="match status" value="1"/>
</dbReference>
<dbReference type="InterPro" id="IPR037171">
    <property type="entry name" value="NagB/RpiA_transferase-like"/>
</dbReference>
<organism evidence="2 3">
    <name type="scientific">Clostridium aciditolerans</name>
    <dbReference type="NCBI Taxonomy" id="339861"/>
    <lineage>
        <taxon>Bacteria</taxon>
        <taxon>Bacillati</taxon>
        <taxon>Bacillota</taxon>
        <taxon>Clostridia</taxon>
        <taxon>Eubacteriales</taxon>
        <taxon>Clostridiaceae</taxon>
        <taxon>Clostridium</taxon>
    </lineage>
</organism>
<dbReference type="PANTHER" id="PTHR36179:SF2">
    <property type="entry name" value="LUD DOMAIN-CONTAINING PROTEIN"/>
    <property type="match status" value="1"/>
</dbReference>
<evidence type="ECO:0000313" key="2">
    <source>
        <dbReference type="EMBL" id="MBI6871887.1"/>
    </source>
</evidence>
<accession>A0A934M287</accession>
<dbReference type="Pfam" id="PF02589">
    <property type="entry name" value="LUD_dom"/>
    <property type="match status" value="1"/>
</dbReference>
<sequence>MNKLIHVAEQFEKRGISARVFPSRSEALIALLETIKDGQTTAFGGSMTLQELGAYEALMNNGKNVLWHWRVSGEKVPKLLKDAMNADVYVSSSNAVIEDGRLLNIDGVGNRTAALFFGPPRVIIIAGKNKLAPDYSSALERIKTVACPKNAERLNRNLPCRLTGKCQDCRSPERICQVSVLIENNLNQRSLEVWLVNEELGF</sequence>
<name>A0A934M287_9CLOT</name>
<dbReference type="EMBL" id="JAEEGB010000005">
    <property type="protein sequence ID" value="MBI6871887.1"/>
    <property type="molecule type" value="Genomic_DNA"/>
</dbReference>
<dbReference type="AlphaFoldDB" id="A0A934M287"/>
<reference evidence="2" key="1">
    <citation type="submission" date="2020-12" db="EMBL/GenBank/DDBJ databases">
        <title>Clostridium thailandense sp. nov., a novel acetogenic bacterium isolated from peat land soil in Thailand.</title>
        <authorList>
            <person name="Chaikitkaew S."/>
            <person name="Birkeland N.K."/>
        </authorList>
    </citation>
    <scope>NUCLEOTIDE SEQUENCE</scope>
    <source>
        <strain evidence="2">DSM 17425</strain>
    </source>
</reference>
<evidence type="ECO:0000313" key="3">
    <source>
        <dbReference type="Proteomes" id="UP000622687"/>
    </source>
</evidence>
<proteinExistence type="predicted"/>
<keyword evidence="3" id="KW-1185">Reference proteome</keyword>
<protein>
    <submittedName>
        <fullName evidence="2">Lactate utilization protein</fullName>
    </submittedName>
</protein>
<gene>
    <name evidence="2" type="ORF">I6U51_04095</name>
</gene>
<dbReference type="RefSeq" id="WP_211141324.1">
    <property type="nucleotide sequence ID" value="NZ_JAEEGB010000005.1"/>
</dbReference>
<feature type="domain" description="LUD" evidence="1">
    <location>
        <begin position="6"/>
        <end position="182"/>
    </location>
</feature>
<dbReference type="InterPro" id="IPR003741">
    <property type="entry name" value="LUD_dom"/>
</dbReference>
<dbReference type="SUPFAM" id="SSF100950">
    <property type="entry name" value="NagB/RpiA/CoA transferase-like"/>
    <property type="match status" value="1"/>
</dbReference>
<evidence type="ECO:0000259" key="1">
    <source>
        <dbReference type="Pfam" id="PF02589"/>
    </source>
</evidence>